<organism evidence="7 8">
    <name type="scientific">Mycena pura</name>
    <dbReference type="NCBI Taxonomy" id="153505"/>
    <lineage>
        <taxon>Eukaryota</taxon>
        <taxon>Fungi</taxon>
        <taxon>Dikarya</taxon>
        <taxon>Basidiomycota</taxon>
        <taxon>Agaricomycotina</taxon>
        <taxon>Agaricomycetes</taxon>
        <taxon>Agaricomycetidae</taxon>
        <taxon>Agaricales</taxon>
        <taxon>Marasmiineae</taxon>
        <taxon>Mycenaceae</taxon>
        <taxon>Mycena</taxon>
    </lineage>
</organism>
<feature type="compositionally biased region" description="Polar residues" evidence="6">
    <location>
        <begin position="60"/>
        <end position="73"/>
    </location>
</feature>
<protein>
    <submittedName>
        <fullName evidence="7">Uncharacterized protein</fullName>
    </submittedName>
</protein>
<feature type="compositionally biased region" description="Basic and acidic residues" evidence="6">
    <location>
        <begin position="1"/>
        <end position="34"/>
    </location>
</feature>
<gene>
    <name evidence="7" type="ORF">GGX14DRAFT_502198</name>
</gene>
<dbReference type="AlphaFoldDB" id="A0AAD6V3H4"/>
<feature type="compositionally biased region" description="Polar residues" evidence="6">
    <location>
        <begin position="472"/>
        <end position="482"/>
    </location>
</feature>
<keyword evidence="8" id="KW-1185">Reference proteome</keyword>
<dbReference type="GO" id="GO:0005634">
    <property type="term" value="C:nucleus"/>
    <property type="evidence" value="ECO:0007669"/>
    <property type="project" value="UniProtKB-SubCell"/>
</dbReference>
<keyword evidence="2" id="KW-0597">Phosphoprotein</keyword>
<evidence type="ECO:0000256" key="1">
    <source>
        <dbReference type="ARBA" id="ARBA00004123"/>
    </source>
</evidence>
<dbReference type="EMBL" id="JARJCW010000058">
    <property type="protein sequence ID" value="KAJ7201592.1"/>
    <property type="molecule type" value="Genomic_DNA"/>
</dbReference>
<name>A0AAD6V3H4_9AGAR</name>
<dbReference type="GO" id="GO:0043124">
    <property type="term" value="P:negative regulation of canonical NF-kappaB signal transduction"/>
    <property type="evidence" value="ECO:0007669"/>
    <property type="project" value="InterPro"/>
</dbReference>
<accession>A0AAD6V3H4</accession>
<dbReference type="InterPro" id="IPR038753">
    <property type="entry name" value="NFKBIL1"/>
</dbReference>
<feature type="compositionally biased region" description="Basic and acidic residues" evidence="6">
    <location>
        <begin position="249"/>
        <end position="378"/>
    </location>
</feature>
<keyword evidence="5" id="KW-0539">Nucleus</keyword>
<evidence type="ECO:0000256" key="5">
    <source>
        <dbReference type="ARBA" id="ARBA00023242"/>
    </source>
</evidence>
<feature type="region of interest" description="Disordered" evidence="6">
    <location>
        <begin position="1"/>
        <end position="210"/>
    </location>
</feature>
<sequence>MDKNLEREAQRRQEQQRQWENMDKTRGKDEEKSRAGGARVNSASDHVPRRNDYVPAHAAGSQQTSVSQQYLSNLSLPRSSYPSTSSVPNSNPNVSPSTFGRSPPTSEDDDDPSIASASVSSSSVASPVMQPLNQGSPGPYDNYTFSHSRAEPIPVPPRSRTPEDEQLAYSAGDYSRYMVPRPPSQVPADLPSDYKYAESPALSSSFSSRGEEAIAVELERDRVQKLEEEAQRKVEEAKLKAEEVRLKEEAARKKEEELAHQQAEANRKLKELEEKEAELKRREAQIKKREEEDKQKEAARLKIEADMKREEENRQREAARQAARLRDDAEKQRKERERQKAEEDKSKSEADKQAEQQREFQKREAEIKRRTEERKRQNTADPDSAWTSWGSPASPSPSNATSSSTRSSTSGSTTSGPTWSSSSRASTASTSTSQTSASSTRSSTTPNPGAKPSWTTNSTSTQPNSPPYSPGAGSQSARPSTGPSRSNTSSQPNPPPSTAEERARRQREAAEEQFRRMQEQLERERLAKEQKAGRILGKEDVVRIYQQHEQLWAKMSSHTEVAWDMLPWPVFKRANSAEDITLGAVDAYIMSPQHPDPDKSTKDRIRQLLRRWHEDHFNQKVLSKVAERDKERVKVAAGTVTRNLNSLLERANESKKSAANFFA</sequence>
<proteinExistence type="predicted"/>
<dbReference type="PANTHER" id="PTHR15263:SF1">
    <property type="entry name" value="NF-KAPPA-B INHIBITOR-LIKE PROTEIN 1"/>
    <property type="match status" value="1"/>
</dbReference>
<dbReference type="Proteomes" id="UP001219525">
    <property type="component" value="Unassembled WGS sequence"/>
</dbReference>
<dbReference type="CDD" id="cd06503">
    <property type="entry name" value="ATP-synt_Fo_b"/>
    <property type="match status" value="1"/>
</dbReference>
<keyword evidence="4" id="KW-0040">ANK repeat</keyword>
<evidence type="ECO:0000256" key="4">
    <source>
        <dbReference type="ARBA" id="ARBA00023043"/>
    </source>
</evidence>
<evidence type="ECO:0000313" key="7">
    <source>
        <dbReference type="EMBL" id="KAJ7201592.1"/>
    </source>
</evidence>
<feature type="compositionally biased region" description="Low complexity" evidence="6">
    <location>
        <begin position="74"/>
        <end position="105"/>
    </location>
</feature>
<comment type="caution">
    <text evidence="7">The sequence shown here is derived from an EMBL/GenBank/DDBJ whole genome shotgun (WGS) entry which is preliminary data.</text>
</comment>
<evidence type="ECO:0000313" key="8">
    <source>
        <dbReference type="Proteomes" id="UP001219525"/>
    </source>
</evidence>
<dbReference type="PANTHER" id="PTHR15263">
    <property type="entry name" value="I-KAPPA-B-LIKE PROTEIN IKBL"/>
    <property type="match status" value="1"/>
</dbReference>
<comment type="subcellular location">
    <subcellularLocation>
        <location evidence="1">Nucleus</location>
    </subcellularLocation>
</comment>
<evidence type="ECO:0000256" key="2">
    <source>
        <dbReference type="ARBA" id="ARBA00022553"/>
    </source>
</evidence>
<evidence type="ECO:0000256" key="6">
    <source>
        <dbReference type="SAM" id="MobiDB-lite"/>
    </source>
</evidence>
<feature type="compositionally biased region" description="Basic and acidic residues" evidence="6">
    <location>
        <begin position="499"/>
        <end position="525"/>
    </location>
</feature>
<feature type="compositionally biased region" description="Low complexity" evidence="6">
    <location>
        <begin position="113"/>
        <end position="128"/>
    </location>
</feature>
<feature type="compositionally biased region" description="Low complexity" evidence="6">
    <location>
        <begin position="384"/>
        <end position="463"/>
    </location>
</feature>
<reference evidence="7" key="1">
    <citation type="submission" date="2023-03" db="EMBL/GenBank/DDBJ databases">
        <title>Massive genome expansion in bonnet fungi (Mycena s.s.) driven by repeated elements and novel gene families across ecological guilds.</title>
        <authorList>
            <consortium name="Lawrence Berkeley National Laboratory"/>
            <person name="Harder C.B."/>
            <person name="Miyauchi S."/>
            <person name="Viragh M."/>
            <person name="Kuo A."/>
            <person name="Thoen E."/>
            <person name="Andreopoulos B."/>
            <person name="Lu D."/>
            <person name="Skrede I."/>
            <person name="Drula E."/>
            <person name="Henrissat B."/>
            <person name="Morin E."/>
            <person name="Kohler A."/>
            <person name="Barry K."/>
            <person name="LaButti K."/>
            <person name="Morin E."/>
            <person name="Salamov A."/>
            <person name="Lipzen A."/>
            <person name="Mereny Z."/>
            <person name="Hegedus B."/>
            <person name="Baldrian P."/>
            <person name="Stursova M."/>
            <person name="Weitz H."/>
            <person name="Taylor A."/>
            <person name="Grigoriev I.V."/>
            <person name="Nagy L.G."/>
            <person name="Martin F."/>
            <person name="Kauserud H."/>
        </authorList>
    </citation>
    <scope>NUCLEOTIDE SEQUENCE</scope>
    <source>
        <strain evidence="7">9144</strain>
    </source>
</reference>
<keyword evidence="3" id="KW-0677">Repeat</keyword>
<evidence type="ECO:0000256" key="3">
    <source>
        <dbReference type="ARBA" id="ARBA00022737"/>
    </source>
</evidence>
<feature type="region of interest" description="Disordered" evidence="6">
    <location>
        <begin position="249"/>
        <end position="525"/>
    </location>
</feature>